<evidence type="ECO:0000313" key="2">
    <source>
        <dbReference type="Proteomes" id="UP000033682"/>
    </source>
</evidence>
<proteinExistence type="predicted"/>
<dbReference type="KEGG" id="lapi:DKL56_01910"/>
<evidence type="ECO:0000313" key="1">
    <source>
        <dbReference type="EMBL" id="KJY61036.1"/>
    </source>
</evidence>
<name>A0A0F4LU17_9LACO</name>
<organism evidence="1 2">
    <name type="scientific">Lactobacillus apis</name>
    <dbReference type="NCBI Taxonomy" id="303541"/>
    <lineage>
        <taxon>Bacteria</taxon>
        <taxon>Bacillati</taxon>
        <taxon>Bacillota</taxon>
        <taxon>Bacilli</taxon>
        <taxon>Lactobacillales</taxon>
        <taxon>Lactobacillaceae</taxon>
        <taxon>Lactobacillus</taxon>
    </lineage>
</organism>
<sequence length="156" mass="18184">MKIIDLKKYLTPFEFQVVDKDIRVKIYSDTTIEASGFYNSIFKGETGSLRKRLFTIIENGKIVSVITSIIPQKFISNPRIDDIEEETDKIQKSTEIYNDIMLTWPSNDEEKLFLSDQTQEKFQVILRKALFVNANNDIIRYEEDAMLPDVFCLQKG</sequence>
<dbReference type="PATRIC" id="fig|303541.3.peg.456"/>
<dbReference type="EMBL" id="JXLG01000005">
    <property type="protein sequence ID" value="KJY61036.1"/>
    <property type="molecule type" value="Genomic_DNA"/>
</dbReference>
<dbReference type="GeneID" id="78159926"/>
<keyword evidence="2" id="KW-1185">Reference proteome</keyword>
<dbReference type="STRING" id="303541.JF72_03100"/>
<dbReference type="Proteomes" id="UP000033682">
    <property type="component" value="Unassembled WGS sequence"/>
</dbReference>
<protein>
    <submittedName>
        <fullName evidence="1">Uncharacterized protein</fullName>
    </submittedName>
</protein>
<dbReference type="HOGENOM" id="CLU_1658576_0_0_9"/>
<reference evidence="1 2" key="1">
    <citation type="submission" date="2015-01" db="EMBL/GenBank/DDBJ databases">
        <title>Comparative genomics of the lactic acid bacteria isolated from the honey bee gut.</title>
        <authorList>
            <person name="Ellegaard K.M."/>
            <person name="Tamarit D."/>
            <person name="Javelind E."/>
            <person name="Olofsson T."/>
            <person name="Andersson S.G."/>
            <person name="Vasquez A."/>
        </authorList>
    </citation>
    <scope>NUCLEOTIDE SEQUENCE [LARGE SCALE GENOMIC DNA]</scope>
    <source>
        <strain evidence="1 2">Hma11</strain>
    </source>
</reference>
<dbReference type="RefSeq" id="WP_046306252.1">
    <property type="nucleotide sequence ID" value="NZ_CAMKYX010000007.1"/>
</dbReference>
<comment type="caution">
    <text evidence="1">The sequence shown here is derived from an EMBL/GenBank/DDBJ whole genome shotgun (WGS) entry which is preliminary data.</text>
</comment>
<gene>
    <name evidence="1" type="ORF">JF72_03100</name>
</gene>
<dbReference type="AlphaFoldDB" id="A0A0F4LU17"/>
<accession>A0A0F4LU17</accession>